<proteinExistence type="predicted"/>
<organism evidence="1 2">
    <name type="scientific">Parageobacillus toebii</name>
    <dbReference type="NCBI Taxonomy" id="153151"/>
    <lineage>
        <taxon>Bacteria</taxon>
        <taxon>Bacillati</taxon>
        <taxon>Bacillota</taxon>
        <taxon>Bacilli</taxon>
        <taxon>Bacillales</taxon>
        <taxon>Anoxybacillaceae</taxon>
        <taxon>Parageobacillus</taxon>
    </lineage>
</organism>
<dbReference type="EMBL" id="LQYW01000073">
    <property type="protein sequence ID" value="KYD28924.1"/>
    <property type="molecule type" value="Genomic_DNA"/>
</dbReference>
<sequence length="56" mass="6779">MSTSQLSLYAIYIHPNDLQELRRDIWNDDFVPATFTFQKKKISYRYKLSRLTHSQI</sequence>
<accession>A0A150MWW7</accession>
<dbReference type="AlphaFoldDB" id="A0A150MWW7"/>
<gene>
    <name evidence="1" type="ORF">B4110_2234</name>
</gene>
<dbReference type="PATRIC" id="fig|153151.4.peg.3908"/>
<name>A0A150MWW7_9BACL</name>
<comment type="caution">
    <text evidence="1">The sequence shown here is derived from an EMBL/GenBank/DDBJ whole genome shotgun (WGS) entry which is preliminary data.</text>
</comment>
<evidence type="ECO:0000313" key="2">
    <source>
        <dbReference type="Proteomes" id="UP000075324"/>
    </source>
</evidence>
<dbReference type="Proteomes" id="UP000075324">
    <property type="component" value="Unassembled WGS sequence"/>
</dbReference>
<evidence type="ECO:0000313" key="1">
    <source>
        <dbReference type="EMBL" id="KYD28924.1"/>
    </source>
</evidence>
<protein>
    <submittedName>
        <fullName evidence="1">Uncharacterized protein</fullName>
    </submittedName>
</protein>
<reference evidence="1 2" key="1">
    <citation type="submission" date="2016-01" db="EMBL/GenBank/DDBJ databases">
        <title>Draft Genome Sequences of Seven Thermophilic Sporeformers Isolated from Foods.</title>
        <authorList>
            <person name="Berendsen E.M."/>
            <person name="Wells-Bennik M.H."/>
            <person name="Krawcyk A.O."/>
            <person name="De Jong A."/>
            <person name="Holsappel S."/>
            <person name="Eijlander R.T."/>
            <person name="Kuipers O.P."/>
        </authorList>
    </citation>
    <scope>NUCLEOTIDE SEQUENCE [LARGE SCALE GENOMIC DNA]</scope>
    <source>
        <strain evidence="1 2">B4110</strain>
    </source>
</reference>